<sequence length="610" mass="70707">MTQQQFMNDLQAIYLELQSRQTELNGFYDLLHGTHEKAEQSVDAFLSLLNIPKNNDTIMAALTRIVNLREDALEQVLSKLKLTDEEIRVKKELAYGFVSMMHITRHESLIGWIEEQKLLTPFYRSLIFGVHFVGLRLSEWQSYWTEHILHTINLELSDTFNGDDSKVFEMLQGESLLDKDDSGCVGDRCYSVLKKEDTGYKSVAYAQAFPQQVEGITTALEQLIMLLHQYEDEVYGQKLEWIAYFTAIKEAFSHKVPDELIAKWAEVDRRWMKITTPLQVGHPLEYYEDHYRKAVALEWDLRIINPKLQEGSQTCNNIKMFAYEMAEEFGKEALHTISKNLLQVDETQLYIGQPMLYYAAEFNGLFSAQVVPNDEQISAELGKKIFAYADFVMESKKSKPVMKLSVEMMGEVFVKKQKSLIENEPKLWQEIYDISTIGHEYGHILWIDSDTETKMNGTGQFKNIEEFKATSGGLMAFFHNEREELKEYVVNDVVSRAVGLMAWREVGEVLPYYCEGLIHLDILFGSGVITYDGQIHIDYTKYDEMKEAYISAYKNLADNYIKKVDASEYLEQYTVKSEGVYLPKDEKIKSFVKHYYARYKEIGQQTVILS</sequence>
<proteinExistence type="predicted"/>
<dbReference type="InterPro" id="IPR057219">
    <property type="entry name" value="DUF7897"/>
</dbReference>
<accession>A0A1W1BUY9</accession>
<dbReference type="AlphaFoldDB" id="A0A1W1BUY9"/>
<protein>
    <submittedName>
        <fullName evidence="2">Campylobacter invasion antigen B (CiaB)</fullName>
    </submittedName>
</protein>
<evidence type="ECO:0000259" key="1">
    <source>
        <dbReference type="Pfam" id="PF25448"/>
    </source>
</evidence>
<dbReference type="NCBIfam" id="NF033805">
    <property type="entry name" value="invasion_CiaB"/>
    <property type="match status" value="1"/>
</dbReference>
<feature type="domain" description="DUF7897" evidence="1">
    <location>
        <begin position="7"/>
        <end position="605"/>
    </location>
</feature>
<reference evidence="2" key="1">
    <citation type="submission" date="2016-10" db="EMBL/GenBank/DDBJ databases">
        <authorList>
            <person name="de Groot N.N."/>
        </authorList>
    </citation>
    <scope>NUCLEOTIDE SEQUENCE</scope>
</reference>
<organism evidence="2">
    <name type="scientific">hydrothermal vent metagenome</name>
    <dbReference type="NCBI Taxonomy" id="652676"/>
    <lineage>
        <taxon>unclassified sequences</taxon>
        <taxon>metagenomes</taxon>
        <taxon>ecological metagenomes</taxon>
    </lineage>
</organism>
<gene>
    <name evidence="2" type="ORF">MNB_SV-8-1069</name>
</gene>
<name>A0A1W1BUY9_9ZZZZ</name>
<dbReference type="EMBL" id="FPHD01000045">
    <property type="protein sequence ID" value="SFV57305.1"/>
    <property type="molecule type" value="Genomic_DNA"/>
</dbReference>
<dbReference type="Pfam" id="PF25448">
    <property type="entry name" value="DUF7897"/>
    <property type="match status" value="1"/>
</dbReference>
<evidence type="ECO:0000313" key="2">
    <source>
        <dbReference type="EMBL" id="SFV57305.1"/>
    </source>
</evidence>